<feature type="domain" description="DUF3048" evidence="2">
    <location>
        <begin position="84"/>
        <end position="231"/>
    </location>
</feature>
<feature type="domain" description="DUF3048" evidence="3">
    <location>
        <begin position="271"/>
        <end position="372"/>
    </location>
</feature>
<dbReference type="InterPro" id="IPR035328">
    <property type="entry name" value="DUF3048_C"/>
</dbReference>
<protein>
    <recommendedName>
        <fullName evidence="6">DUF3048 domain-containing protein</fullName>
    </recommendedName>
</protein>
<organism evidence="4 5">
    <name type="scientific">Thermaerobacter subterraneus DSM 13965</name>
    <dbReference type="NCBI Taxonomy" id="867903"/>
    <lineage>
        <taxon>Bacteria</taxon>
        <taxon>Bacillati</taxon>
        <taxon>Bacillota</taxon>
        <taxon>Clostridia</taxon>
        <taxon>Eubacteriales</taxon>
        <taxon>Clostridiales Family XVII. Incertae Sedis</taxon>
        <taxon>Thermaerobacter</taxon>
    </lineage>
</organism>
<comment type="caution">
    <text evidence="4">The sequence shown here is derived from an EMBL/GenBank/DDBJ whole genome shotgun (WGS) entry which is preliminary data.</text>
</comment>
<dbReference type="SUPFAM" id="SSF159774">
    <property type="entry name" value="YerB-like"/>
    <property type="match status" value="1"/>
</dbReference>
<dbReference type="Gene3D" id="3.50.90.10">
    <property type="entry name" value="YerB-like"/>
    <property type="match status" value="1"/>
</dbReference>
<feature type="region of interest" description="Disordered" evidence="1">
    <location>
        <begin position="56"/>
        <end position="89"/>
    </location>
</feature>
<reference evidence="4" key="2">
    <citation type="submission" date="2012-10" db="EMBL/GenBank/DDBJ databases">
        <title>Improved high-quality draft of Thermaerobacter subterraneus C21, DSM 13965.</title>
        <authorList>
            <consortium name="DOE Joint Genome Institute"/>
            <person name="Eisen J."/>
            <person name="Huntemann M."/>
            <person name="Wei C.-L."/>
            <person name="Han J."/>
            <person name="Detter J.C."/>
            <person name="Han C."/>
            <person name="Tapia R."/>
            <person name="Chen A."/>
            <person name="Kyrpides N."/>
            <person name="Mavromatis K."/>
            <person name="Markowitz V."/>
            <person name="Szeto E."/>
            <person name="Ivanova N."/>
            <person name="Mikhailova N."/>
            <person name="Ovchinnikova G."/>
            <person name="Pagani I."/>
            <person name="Pati A."/>
            <person name="Goodwin L."/>
            <person name="Nordberg H.P."/>
            <person name="Cantor M.N."/>
            <person name="Hua S.X."/>
            <person name="Woyke T."/>
            <person name="Eisen J."/>
            <person name="Klenk H.-P."/>
        </authorList>
    </citation>
    <scope>NUCLEOTIDE SEQUENCE [LARGE SCALE GENOMIC DNA]</scope>
    <source>
        <strain evidence="4">DSM 13965</strain>
    </source>
</reference>
<dbReference type="Pfam" id="PF11258">
    <property type="entry name" value="DUF3048"/>
    <property type="match status" value="1"/>
</dbReference>
<dbReference type="EMBL" id="AENY02000002">
    <property type="protein sequence ID" value="EKP94975.1"/>
    <property type="molecule type" value="Genomic_DNA"/>
</dbReference>
<dbReference type="OrthoDB" id="9779102at2"/>
<feature type="compositionally biased region" description="Pro residues" evidence="1">
    <location>
        <begin position="1"/>
        <end position="15"/>
    </location>
</feature>
<dbReference type="InterPro" id="IPR023158">
    <property type="entry name" value="YerB-like_sf"/>
</dbReference>
<evidence type="ECO:0000259" key="3">
    <source>
        <dbReference type="Pfam" id="PF17479"/>
    </source>
</evidence>
<evidence type="ECO:0000313" key="5">
    <source>
        <dbReference type="Proteomes" id="UP000005710"/>
    </source>
</evidence>
<dbReference type="eggNOG" id="COG1470">
    <property type="taxonomic scope" value="Bacteria"/>
</dbReference>
<feature type="region of interest" description="Disordered" evidence="1">
    <location>
        <begin position="1"/>
        <end position="30"/>
    </location>
</feature>
<gene>
    <name evidence="4" type="ORF">ThesuDRAFT_00698</name>
</gene>
<name>K6P1M9_9FIRM</name>
<proteinExistence type="predicted"/>
<reference evidence="4" key="1">
    <citation type="submission" date="2010-10" db="EMBL/GenBank/DDBJ databases">
        <authorList>
            <consortium name="US DOE Joint Genome Institute (JGI-PGF)"/>
            <person name="Lucas S."/>
            <person name="Copeland A."/>
            <person name="Lapidus A."/>
            <person name="Bruce D."/>
            <person name="Goodwin L."/>
            <person name="Pitluck S."/>
            <person name="Kyrpides N."/>
            <person name="Mavromatis K."/>
            <person name="Detter J.C."/>
            <person name="Han C."/>
            <person name="Land M."/>
            <person name="Hauser L."/>
            <person name="Markowitz V."/>
            <person name="Cheng J.-F."/>
            <person name="Hugenholtz P."/>
            <person name="Woyke T."/>
            <person name="Wu D."/>
            <person name="Pukall R."/>
            <person name="Wahrenburg C."/>
            <person name="Brambilla E."/>
            <person name="Klenk H.-P."/>
            <person name="Eisen J.A."/>
        </authorList>
    </citation>
    <scope>NUCLEOTIDE SEQUENCE [LARGE SCALE GENOMIC DNA]</scope>
    <source>
        <strain evidence="4">DSM 13965</strain>
    </source>
</reference>
<dbReference type="Pfam" id="PF17479">
    <property type="entry name" value="DUF3048_C"/>
    <property type="match status" value="1"/>
</dbReference>
<evidence type="ECO:0000313" key="4">
    <source>
        <dbReference type="EMBL" id="EKP94975.1"/>
    </source>
</evidence>
<dbReference type="STRING" id="867903.ThesuDRAFT_00698"/>
<dbReference type="HOGENOM" id="CLU_045984_0_0_9"/>
<feature type="compositionally biased region" description="Pro residues" evidence="1">
    <location>
        <begin position="63"/>
        <end position="80"/>
    </location>
</feature>
<evidence type="ECO:0000259" key="2">
    <source>
        <dbReference type="Pfam" id="PF11258"/>
    </source>
</evidence>
<dbReference type="RefSeq" id="WP_006902970.1">
    <property type="nucleotide sequence ID" value="NZ_JH976535.1"/>
</dbReference>
<evidence type="ECO:0008006" key="6">
    <source>
        <dbReference type="Google" id="ProtNLM"/>
    </source>
</evidence>
<feature type="region of interest" description="Disordered" evidence="1">
    <location>
        <begin position="381"/>
        <end position="405"/>
    </location>
</feature>
<dbReference type="Proteomes" id="UP000005710">
    <property type="component" value="Unassembled WGS sequence"/>
</dbReference>
<sequence>MPPSPREPSLPPSPERPGRRPAVPPLHPGRRLVPGPVLALALMVLAGVALVACSRPQPATVPTSPPPPGPAEPAPTPPAAVNPLTGLPLDDPALLEQRPILASIDNHPDARPQAGLAAADLVYEVPAEGGITRLLALFVTQRPERVGPVRSSRHYFLDLAAEWDALYVHAGGSPQHYARIGASGLDDLDGVRSDPRGGGRRVFTRDNRRAMPHNLYASLPVAVAAAEERGWAVTAQPPAAPFTFLDPGARPAGQEVEELVVHWPGWRQGWVRYRWTGQGFRRETAFGPHAAEETGQPLAPASLLIQFVPSRPIAGDAAGRLDVDVTGSGRLLIATGGRWREGRWEKPSAAAPTRWLEAGGQPVTLVPGPVWVHLVPTSTRVEIQGPDQGPDAAGETDNRQAPAGN</sequence>
<accession>K6P1M9</accession>
<keyword evidence="5" id="KW-1185">Reference proteome</keyword>
<dbReference type="InterPro" id="IPR021416">
    <property type="entry name" value="DUF3048_N"/>
</dbReference>
<dbReference type="AlphaFoldDB" id="K6P1M9"/>
<evidence type="ECO:0000256" key="1">
    <source>
        <dbReference type="SAM" id="MobiDB-lite"/>
    </source>
</evidence>